<dbReference type="AlphaFoldDB" id="A0A645BTA4"/>
<organism evidence="1">
    <name type="scientific">bioreactor metagenome</name>
    <dbReference type="NCBI Taxonomy" id="1076179"/>
    <lineage>
        <taxon>unclassified sequences</taxon>
        <taxon>metagenomes</taxon>
        <taxon>ecological metagenomes</taxon>
    </lineage>
</organism>
<name>A0A645BTA4_9ZZZZ</name>
<proteinExistence type="predicted"/>
<dbReference type="EMBL" id="VSSQ01022263">
    <property type="protein sequence ID" value="MPM68447.1"/>
    <property type="molecule type" value="Genomic_DNA"/>
</dbReference>
<protein>
    <submittedName>
        <fullName evidence="1">Uncharacterized protein</fullName>
    </submittedName>
</protein>
<comment type="caution">
    <text evidence="1">The sequence shown here is derived from an EMBL/GenBank/DDBJ whole genome shotgun (WGS) entry which is preliminary data.</text>
</comment>
<evidence type="ECO:0000313" key="1">
    <source>
        <dbReference type="EMBL" id="MPM68447.1"/>
    </source>
</evidence>
<gene>
    <name evidence="1" type="ORF">SDC9_115380</name>
</gene>
<reference evidence="1" key="1">
    <citation type="submission" date="2019-08" db="EMBL/GenBank/DDBJ databases">
        <authorList>
            <person name="Kucharzyk K."/>
            <person name="Murdoch R.W."/>
            <person name="Higgins S."/>
            <person name="Loffler F."/>
        </authorList>
    </citation>
    <scope>NUCLEOTIDE SEQUENCE</scope>
</reference>
<sequence length="216" mass="22498">MQMLYGPPRRDHGGDGTRNVGHKLMVNLSDHGNPKRAAAAGQLKILLGLDVPVEFQRFLQRKHVGKESHLHHALKAQGLKGGAKLSGRDRIGKLAQKGGGDQGVHRSLGALHRIQRGENVSAGGERAGAAGIDTGRASSAFNRVYDHLALLVAGDGLKEAGGGAGRLPLPAGAVSGAPDGRMSVGMEQTVQLMLIGSREAWGRGLPIQGGFKQGVV</sequence>
<accession>A0A645BTA4</accession>